<evidence type="ECO:0000313" key="8">
    <source>
        <dbReference type="Proteomes" id="UP000655225"/>
    </source>
</evidence>
<evidence type="ECO:0000313" key="7">
    <source>
        <dbReference type="EMBL" id="KAF8410686.1"/>
    </source>
</evidence>
<comment type="caution">
    <text evidence="7">The sequence shown here is derived from an EMBL/GenBank/DDBJ whole genome shotgun (WGS) entry which is preliminary data.</text>
</comment>
<protein>
    <recommendedName>
        <fullName evidence="6">Late embryogenesis abundant protein LEA-2 subgroup domain-containing protein</fullName>
    </recommendedName>
</protein>
<evidence type="ECO:0000256" key="5">
    <source>
        <dbReference type="SAM" id="Phobius"/>
    </source>
</evidence>
<dbReference type="PANTHER" id="PTHR31415:SF3">
    <property type="entry name" value="LATE EMBRYOGENESIS ABUNDANT (LEA) HYDROXYPROLINE-RICH GLYCOPROTEIN FAMILY"/>
    <property type="match status" value="1"/>
</dbReference>
<evidence type="ECO:0000256" key="4">
    <source>
        <dbReference type="ARBA" id="ARBA00023136"/>
    </source>
</evidence>
<dbReference type="OMA" id="YQPNKTT"/>
<dbReference type="AlphaFoldDB" id="A0A835DP46"/>
<keyword evidence="2 5" id="KW-0812">Transmembrane</keyword>
<dbReference type="GO" id="GO:0009506">
    <property type="term" value="C:plasmodesma"/>
    <property type="evidence" value="ECO:0007669"/>
    <property type="project" value="TreeGrafter"/>
</dbReference>
<gene>
    <name evidence="7" type="ORF">HHK36_003219</name>
</gene>
<evidence type="ECO:0000256" key="1">
    <source>
        <dbReference type="ARBA" id="ARBA00004167"/>
    </source>
</evidence>
<feature type="domain" description="Late embryogenesis abundant protein LEA-2 subgroup" evidence="6">
    <location>
        <begin position="93"/>
        <end position="181"/>
    </location>
</feature>
<organism evidence="7 8">
    <name type="scientific">Tetracentron sinense</name>
    <name type="common">Spur-leaf</name>
    <dbReference type="NCBI Taxonomy" id="13715"/>
    <lineage>
        <taxon>Eukaryota</taxon>
        <taxon>Viridiplantae</taxon>
        <taxon>Streptophyta</taxon>
        <taxon>Embryophyta</taxon>
        <taxon>Tracheophyta</taxon>
        <taxon>Spermatophyta</taxon>
        <taxon>Magnoliopsida</taxon>
        <taxon>Trochodendrales</taxon>
        <taxon>Trochodendraceae</taxon>
        <taxon>Tetracentron</taxon>
    </lineage>
</organism>
<name>A0A835DP46_TETSI</name>
<proteinExistence type="predicted"/>
<dbReference type="Proteomes" id="UP000655225">
    <property type="component" value="Unassembled WGS sequence"/>
</dbReference>
<keyword evidence="4 5" id="KW-0472">Membrane</keyword>
<dbReference type="EMBL" id="JABCRI010000002">
    <property type="protein sequence ID" value="KAF8410686.1"/>
    <property type="molecule type" value="Genomic_DNA"/>
</dbReference>
<evidence type="ECO:0000259" key="6">
    <source>
        <dbReference type="Pfam" id="PF03168"/>
    </source>
</evidence>
<keyword evidence="3 5" id="KW-1133">Transmembrane helix</keyword>
<accession>A0A835DP46</accession>
<feature type="transmembrane region" description="Helical" evidence="5">
    <location>
        <begin position="33"/>
        <end position="59"/>
    </location>
</feature>
<comment type="subcellular location">
    <subcellularLocation>
        <location evidence="1">Membrane</location>
        <topology evidence="1">Single-pass membrane protein</topology>
    </subcellularLocation>
</comment>
<dbReference type="GO" id="GO:0098542">
    <property type="term" value="P:defense response to other organism"/>
    <property type="evidence" value="ECO:0007669"/>
    <property type="project" value="InterPro"/>
</dbReference>
<dbReference type="GO" id="GO:0005886">
    <property type="term" value="C:plasma membrane"/>
    <property type="evidence" value="ECO:0007669"/>
    <property type="project" value="TreeGrafter"/>
</dbReference>
<dbReference type="PANTHER" id="PTHR31415">
    <property type="entry name" value="OS05G0367900 PROTEIN"/>
    <property type="match status" value="1"/>
</dbReference>
<sequence>MSSQATRGSGPTKQHHTPRYYAHRVHESLTTRVSKFLCTLFLALLLVVGVICFIVWLSLRPHRPRFHVRDFSMPALSQETGFENPEISFNVSDRNPNQHIGIYYDSMDGSVYHRDRRIGATPLLFPFYQEPKNTTWVFGQLSGDTLAINNNSWNNLMFDRAMGMVVFRLELTATIRFKKLGGSTVVAKVVVACDNCVSFQPHHCCQYLIAAPVEFANASGTMRKRTYV</sequence>
<dbReference type="Pfam" id="PF03168">
    <property type="entry name" value="LEA_2"/>
    <property type="match status" value="1"/>
</dbReference>
<evidence type="ECO:0000256" key="2">
    <source>
        <dbReference type="ARBA" id="ARBA00022692"/>
    </source>
</evidence>
<keyword evidence="8" id="KW-1185">Reference proteome</keyword>
<dbReference type="OrthoDB" id="779224at2759"/>
<dbReference type="InterPro" id="IPR044839">
    <property type="entry name" value="NDR1-like"/>
</dbReference>
<dbReference type="InterPro" id="IPR004864">
    <property type="entry name" value="LEA_2"/>
</dbReference>
<reference evidence="7 8" key="1">
    <citation type="submission" date="2020-04" db="EMBL/GenBank/DDBJ databases">
        <title>Plant Genome Project.</title>
        <authorList>
            <person name="Zhang R.-G."/>
        </authorList>
    </citation>
    <scope>NUCLEOTIDE SEQUENCE [LARGE SCALE GENOMIC DNA]</scope>
    <source>
        <strain evidence="7">YNK0</strain>
        <tissue evidence="7">Leaf</tissue>
    </source>
</reference>
<evidence type="ECO:0000256" key="3">
    <source>
        <dbReference type="ARBA" id="ARBA00022989"/>
    </source>
</evidence>